<comment type="similarity">
    <text evidence="1">Belongs to the protein-tyrosine phosphatase family.</text>
</comment>
<dbReference type="SUPFAM" id="SSF52799">
    <property type="entry name" value="(Phosphotyrosine protein) phosphatases II"/>
    <property type="match status" value="1"/>
</dbReference>
<dbReference type="Proteomes" id="UP000560658">
    <property type="component" value="Unassembled WGS sequence"/>
</dbReference>
<name>A0A840CZ41_9BACE</name>
<dbReference type="Gene3D" id="3.90.190.10">
    <property type="entry name" value="Protein tyrosine phosphatase superfamily"/>
    <property type="match status" value="1"/>
</dbReference>
<keyword evidence="4" id="KW-1185">Reference proteome</keyword>
<gene>
    <name evidence="3" type="ORF">GGR06_001890</name>
</gene>
<evidence type="ECO:0000256" key="2">
    <source>
        <dbReference type="SAM" id="SignalP"/>
    </source>
</evidence>
<keyword evidence="3" id="KW-0378">Hydrolase</keyword>
<organism evidence="3 4">
    <name type="scientific">Bacteroides reticulotermitis</name>
    <dbReference type="NCBI Taxonomy" id="1133319"/>
    <lineage>
        <taxon>Bacteria</taxon>
        <taxon>Pseudomonadati</taxon>
        <taxon>Bacteroidota</taxon>
        <taxon>Bacteroidia</taxon>
        <taxon>Bacteroidales</taxon>
        <taxon>Bacteroidaceae</taxon>
        <taxon>Bacteroides</taxon>
    </lineage>
</organism>
<protein>
    <submittedName>
        <fullName evidence="3">Protein-tyrosine phosphatase</fullName>
        <ecNumber evidence="3">3.1.3.48</ecNumber>
    </submittedName>
</protein>
<dbReference type="InterPro" id="IPR029021">
    <property type="entry name" value="Prot-tyrosine_phosphatase-like"/>
</dbReference>
<evidence type="ECO:0000313" key="3">
    <source>
        <dbReference type="EMBL" id="MBB4044101.1"/>
    </source>
</evidence>
<keyword evidence="2" id="KW-0732">Signal</keyword>
<dbReference type="GO" id="GO:0004725">
    <property type="term" value="F:protein tyrosine phosphatase activity"/>
    <property type="evidence" value="ECO:0007669"/>
    <property type="project" value="UniProtKB-EC"/>
</dbReference>
<accession>A0A840CZ41</accession>
<dbReference type="RefSeq" id="WP_183208374.1">
    <property type="nucleotide sequence ID" value="NZ_JACIER010000006.1"/>
</dbReference>
<evidence type="ECO:0000313" key="4">
    <source>
        <dbReference type="Proteomes" id="UP000560658"/>
    </source>
</evidence>
<evidence type="ECO:0000256" key="1">
    <source>
        <dbReference type="ARBA" id="ARBA00009580"/>
    </source>
</evidence>
<reference evidence="3" key="1">
    <citation type="submission" date="2020-08" db="EMBL/GenBank/DDBJ databases">
        <title>Genomic Encyclopedia of Type Strains, Phase IV (KMG-IV): sequencing the most valuable type-strain genomes for metagenomic binning, comparative biology and taxonomic classification.</title>
        <authorList>
            <person name="Goeker M."/>
        </authorList>
    </citation>
    <scope>NUCLEOTIDE SEQUENCE [LARGE SCALE GENOMIC DNA]</scope>
    <source>
        <strain evidence="3">DSM 105720</strain>
    </source>
</reference>
<dbReference type="PANTHER" id="PTHR31126:SF1">
    <property type="entry name" value="TYROSINE SPECIFIC PROTEIN PHOSPHATASES DOMAIN-CONTAINING PROTEIN"/>
    <property type="match status" value="1"/>
</dbReference>
<comment type="caution">
    <text evidence="3">The sequence shown here is derived from an EMBL/GenBank/DDBJ whole genome shotgun (WGS) entry which is preliminary data.</text>
</comment>
<sequence length="352" mass="40292">MCKNLLNWLTFLLVLPSCTSTPPNISVVCEENSQENYIIKWETAPSMEGQVKVYASIQPNAIREDSPVALANISDGMITILNRDPLRRNYYLMVFDNKYRIKVASRNLNITGIQNFRDLGGYKSSKNGKSIRWGMLYRSAQIDSIAPNTYHELGNMDIKTIIDLRTADERLNLPRLDDKFHTVHIPIASAKLDTILKNVLEEKITTDTIYRMVERINRDIVLKYQKEIKEVFTLLLDEKNYPVVIQCTTGKDRTGIISALILASLGVNEDVIMEDYCLTNDYFNIPRASKYAYGLPTSAQVAITTIYSARKSYLNAAKDEIEKRYDDTRTYLRKAIGLSDDEIKHLRNILLE</sequence>
<feature type="signal peptide" evidence="2">
    <location>
        <begin position="1"/>
        <end position="19"/>
    </location>
</feature>
<dbReference type="PANTHER" id="PTHR31126">
    <property type="entry name" value="TYROSINE-PROTEIN PHOSPHATASE"/>
    <property type="match status" value="1"/>
</dbReference>
<dbReference type="AlphaFoldDB" id="A0A840CZ41"/>
<dbReference type="EC" id="3.1.3.48" evidence="3"/>
<proteinExistence type="inferred from homology"/>
<dbReference type="EMBL" id="JACIER010000006">
    <property type="protein sequence ID" value="MBB4044101.1"/>
    <property type="molecule type" value="Genomic_DNA"/>
</dbReference>
<dbReference type="InterPro" id="IPR026893">
    <property type="entry name" value="Tyr/Ser_Pase_IphP-type"/>
</dbReference>
<dbReference type="Pfam" id="PF13350">
    <property type="entry name" value="Y_phosphatase3"/>
    <property type="match status" value="1"/>
</dbReference>
<feature type="chain" id="PRO_5032737837" evidence="2">
    <location>
        <begin position="20"/>
        <end position="352"/>
    </location>
</feature>